<reference evidence="1" key="1">
    <citation type="submission" date="2020-10" db="EMBL/GenBank/DDBJ databases">
        <authorList>
            <person name="Delgado J.A."/>
            <person name="Gonzalez J.M."/>
        </authorList>
    </citation>
    <scope>NUCLEOTIDE SEQUENCE</scope>
    <source>
        <strain evidence="1">23.6</strain>
    </source>
</reference>
<evidence type="ECO:0000313" key="2">
    <source>
        <dbReference type="Proteomes" id="UP001058458"/>
    </source>
</evidence>
<evidence type="ECO:0000313" key="1">
    <source>
        <dbReference type="EMBL" id="UOE75979.1"/>
    </source>
</evidence>
<dbReference type="EMBL" id="CP063414">
    <property type="protein sequence ID" value="UOE75979.1"/>
    <property type="molecule type" value="Genomic_DNA"/>
</dbReference>
<dbReference type="Proteomes" id="UP001058458">
    <property type="component" value="Chromosome"/>
</dbReference>
<name>A0AB38QWW7_PARTM</name>
<organism evidence="1 2">
    <name type="scientific">Parageobacillus thermoglucosidasius</name>
    <name type="common">Geobacillus thermoglucosidasius</name>
    <dbReference type="NCBI Taxonomy" id="1426"/>
    <lineage>
        <taxon>Bacteria</taxon>
        <taxon>Bacillati</taxon>
        <taxon>Bacillota</taxon>
        <taxon>Bacilli</taxon>
        <taxon>Bacillales</taxon>
        <taxon>Anoxybacillaceae</taxon>
        <taxon>Parageobacillus</taxon>
    </lineage>
</organism>
<gene>
    <name evidence="1" type="ORF">IMI45_17175</name>
</gene>
<protein>
    <submittedName>
        <fullName evidence="1">Uncharacterized protein</fullName>
    </submittedName>
</protein>
<dbReference type="RefSeq" id="WP_185222479.1">
    <property type="nucleotide sequence ID" value="NZ_CP063414.1"/>
</dbReference>
<sequence length="173" mass="20142">MTERLTTSITLYGEFDTRDSKMWLDYYFYCKDLIQSINFKPTHLGITGQSFKSGKIMNLDSSEKKLFKSLEKGEELVSLAVYSLPEDYSIAAFDYDIYMCRTKQLGDPYIIMTFRNDIFDEINVEDVIKELKKYINFNSGQIFQMSNLESPQIYASKANSPSTFKSLKIIREL</sequence>
<dbReference type="AlphaFoldDB" id="A0AB38QWW7"/>
<proteinExistence type="predicted"/>
<accession>A0AB38QWW7</accession>